<evidence type="ECO:0000259" key="3">
    <source>
        <dbReference type="Pfam" id="PF01055"/>
    </source>
</evidence>
<keyword evidence="2 5" id="KW-0378">Hydrolase</keyword>
<dbReference type="InterPro" id="IPR052990">
    <property type="entry name" value="Sulfoquinovosidase_GH31"/>
</dbReference>
<dbReference type="InterPro" id="IPR013780">
    <property type="entry name" value="Glyco_hydro_b"/>
</dbReference>
<keyword evidence="6" id="KW-1185">Reference proteome</keyword>
<dbReference type="EMBL" id="WQLB01000023">
    <property type="protein sequence ID" value="MVN88141.1"/>
    <property type="molecule type" value="Genomic_DNA"/>
</dbReference>
<comment type="similarity">
    <text evidence="1 2">Belongs to the glycosyl hydrolase 31 family.</text>
</comment>
<evidence type="ECO:0000256" key="1">
    <source>
        <dbReference type="ARBA" id="ARBA00007806"/>
    </source>
</evidence>
<comment type="caution">
    <text evidence="5">The sequence shown here is derived from an EMBL/GenBank/DDBJ whole genome shotgun (WGS) entry which is preliminary data.</text>
</comment>
<dbReference type="Gene3D" id="2.60.40.1180">
    <property type="entry name" value="Golgi alpha-mannosidase II"/>
    <property type="match status" value="1"/>
</dbReference>
<dbReference type="PANTHER" id="PTHR46959">
    <property type="entry name" value="SULFOQUINOVOSIDASE"/>
    <property type="match status" value="1"/>
</dbReference>
<dbReference type="GO" id="GO:0005975">
    <property type="term" value="P:carbohydrate metabolic process"/>
    <property type="evidence" value="ECO:0007669"/>
    <property type="project" value="InterPro"/>
</dbReference>
<dbReference type="Gene3D" id="2.60.40.1760">
    <property type="entry name" value="glycosyl hydrolase (family 31)"/>
    <property type="match status" value="1"/>
</dbReference>
<dbReference type="NCBIfam" id="NF007746">
    <property type="entry name" value="PRK10426.1"/>
    <property type="match status" value="1"/>
</dbReference>
<dbReference type="InterPro" id="IPR048395">
    <property type="entry name" value="Glyco_hydro_31_C"/>
</dbReference>
<dbReference type="InterPro" id="IPR017853">
    <property type="entry name" value="GH"/>
</dbReference>
<organism evidence="5 6">
    <name type="scientific">Deinococcus arboris</name>
    <dbReference type="NCBI Taxonomy" id="2682977"/>
    <lineage>
        <taxon>Bacteria</taxon>
        <taxon>Thermotogati</taxon>
        <taxon>Deinococcota</taxon>
        <taxon>Deinococci</taxon>
        <taxon>Deinococcales</taxon>
        <taxon>Deinococcaceae</taxon>
        <taxon>Deinococcus</taxon>
    </lineage>
</organism>
<feature type="domain" description="Glycosyl hydrolase family 31 C-terminal" evidence="4">
    <location>
        <begin position="640"/>
        <end position="723"/>
    </location>
</feature>
<dbReference type="GO" id="GO:0004558">
    <property type="term" value="F:alpha-1,4-glucosidase activity"/>
    <property type="evidence" value="ECO:0007669"/>
    <property type="project" value="UniProtKB-EC"/>
</dbReference>
<dbReference type="AlphaFoldDB" id="A0A7C9LSG3"/>
<dbReference type="Proteomes" id="UP000483286">
    <property type="component" value="Unassembled WGS sequence"/>
</dbReference>
<feature type="domain" description="Glycoside hydrolase family 31 TIM barrel" evidence="3">
    <location>
        <begin position="315"/>
        <end position="628"/>
    </location>
</feature>
<dbReference type="EC" id="3.2.1.20" evidence="5"/>
<dbReference type="InterPro" id="IPR044112">
    <property type="entry name" value="YihQ_TIM-like"/>
</dbReference>
<sequence length="746" mass="80193">MQGVNWGVRRKEAVLSLVGVLAAVGLLGYGRGVTAPPGPGSLEARAETVTLGTLTVTTQGGWRVTRAGYEVWSAGPGAAFLYATDRPVAYTEARGMVRVREGRGQVCAAQRLSALRVTGPAQAQSTGTLTCPDGRTLPYTLRLRAEGEVLDVRVVVTDGARLTGLGAAGSLARHTRVMGGGEQFSTLNLRGRRLPVLVSEQGVGRGQQPLTWLANLTNNGAGGAWHSSYAPMPHLRLLDDQGSGQSIWSLDTVPGALDTRGGRWRLEMTGASLHLRLAAGNTRTLTRALTADTGRMAPLPAWTSQGALLGVQGGTARVREVYARVKAAGVPVAGLWLQDWVGRRTTSFGQQLWWNWELDAAHYPGWAELRRDLAADGVRVLGYVNPFLTDTGEKSNVRRHLYREAAERGFLLKQADGTVYDQRNTSFSAALVDLSNPQAYAWFKEVLRDAIAEAGLDGWMADFGESLPLDARPARGTATALHNAYPVLWARLNRELAAELGGDKLVFHRSAFTTSPGQAGAFWAGDQLVNWGAHDGLRSALTGLLSGGLSGMTLNHADAGGYTTVTQVPINIRRSPEVLARWLEFSAFTPLLRTHEGNRPADNAQAYDPATLPALARAARLYAALAPYRAGLMAGAQRDGTPLLRPVWFEFPAEPFEAQPTSYLLGPDLLVAPALRPGQNETRVRLPAGPRWVHAWTGQVFAGGQLVRVPSPLGQPAVFVREDNSALLATLRAVNEVRGEELEHSE</sequence>
<protein>
    <submittedName>
        <fullName evidence="5">Alpha-glucosidase</fullName>
        <ecNumber evidence="5">3.2.1.20</ecNumber>
    </submittedName>
</protein>
<name>A0A7C9LSG3_9DEIO</name>
<dbReference type="Pfam" id="PF21365">
    <property type="entry name" value="Glyco_hydro_31_3rd"/>
    <property type="match status" value="1"/>
</dbReference>
<reference evidence="5 6" key="1">
    <citation type="submission" date="2019-12" db="EMBL/GenBank/DDBJ databases">
        <title>Deinococcus sp. HMF7620 Genome sequencing and assembly.</title>
        <authorList>
            <person name="Kang H."/>
            <person name="Kim H."/>
            <person name="Joh K."/>
        </authorList>
    </citation>
    <scope>NUCLEOTIDE SEQUENCE [LARGE SCALE GENOMIC DNA]</scope>
    <source>
        <strain evidence="5 6">HMF7620</strain>
    </source>
</reference>
<dbReference type="PANTHER" id="PTHR46959:SF2">
    <property type="entry name" value="SULFOQUINOVOSIDASE"/>
    <property type="match status" value="1"/>
</dbReference>
<dbReference type="Pfam" id="PF01055">
    <property type="entry name" value="Glyco_hydro_31_2nd"/>
    <property type="match status" value="1"/>
</dbReference>
<keyword evidence="2 5" id="KW-0326">Glycosidase</keyword>
<dbReference type="InterPro" id="IPR000322">
    <property type="entry name" value="Glyco_hydro_31_TIM"/>
</dbReference>
<evidence type="ECO:0000259" key="4">
    <source>
        <dbReference type="Pfam" id="PF21365"/>
    </source>
</evidence>
<dbReference type="Gene3D" id="3.20.20.80">
    <property type="entry name" value="Glycosidases"/>
    <property type="match status" value="1"/>
</dbReference>
<evidence type="ECO:0000313" key="5">
    <source>
        <dbReference type="EMBL" id="MVN88141.1"/>
    </source>
</evidence>
<proteinExistence type="inferred from homology"/>
<accession>A0A7C9LSG3</accession>
<evidence type="ECO:0000256" key="2">
    <source>
        <dbReference type="RuleBase" id="RU361185"/>
    </source>
</evidence>
<dbReference type="SUPFAM" id="SSF51445">
    <property type="entry name" value="(Trans)glycosidases"/>
    <property type="match status" value="1"/>
</dbReference>
<dbReference type="SUPFAM" id="SSF51011">
    <property type="entry name" value="Glycosyl hydrolase domain"/>
    <property type="match status" value="1"/>
</dbReference>
<dbReference type="CDD" id="cd06594">
    <property type="entry name" value="GH31_glucosidase_YihQ"/>
    <property type="match status" value="1"/>
</dbReference>
<evidence type="ECO:0000313" key="6">
    <source>
        <dbReference type="Proteomes" id="UP000483286"/>
    </source>
</evidence>
<gene>
    <name evidence="5" type="ORF">GO986_15415</name>
</gene>